<dbReference type="AlphaFoldDB" id="A0A0V0Z3P6"/>
<gene>
    <name evidence="1" type="ORF">T01_7850</name>
</gene>
<organism evidence="1 2">
    <name type="scientific">Trichinella spiralis</name>
    <name type="common">Trichina worm</name>
    <dbReference type="NCBI Taxonomy" id="6334"/>
    <lineage>
        <taxon>Eukaryota</taxon>
        <taxon>Metazoa</taxon>
        <taxon>Ecdysozoa</taxon>
        <taxon>Nematoda</taxon>
        <taxon>Enoplea</taxon>
        <taxon>Dorylaimia</taxon>
        <taxon>Trichinellida</taxon>
        <taxon>Trichinellidae</taxon>
        <taxon>Trichinella</taxon>
    </lineage>
</organism>
<evidence type="ECO:0000313" key="2">
    <source>
        <dbReference type="Proteomes" id="UP000054776"/>
    </source>
</evidence>
<evidence type="ECO:0000313" key="1">
    <source>
        <dbReference type="EMBL" id="KRY06698.1"/>
    </source>
</evidence>
<dbReference type="EMBL" id="JYDH01003023">
    <property type="protein sequence ID" value="KRY06698.1"/>
    <property type="molecule type" value="Genomic_DNA"/>
</dbReference>
<proteinExistence type="predicted"/>
<sequence length="43" mass="5151">MTNRYNGNLHRYKLADSQQKYCEETYCSRTVVVCSEMTNRHYG</sequence>
<dbReference type="Proteomes" id="UP000054776">
    <property type="component" value="Unassembled WGS sequence"/>
</dbReference>
<protein>
    <submittedName>
        <fullName evidence="1">Uncharacterized protein</fullName>
    </submittedName>
</protein>
<comment type="caution">
    <text evidence="1">The sequence shown here is derived from an EMBL/GenBank/DDBJ whole genome shotgun (WGS) entry which is preliminary data.</text>
</comment>
<name>A0A0V0Z3P6_TRISP</name>
<keyword evidence="2" id="KW-1185">Reference proteome</keyword>
<reference evidence="1 2" key="1">
    <citation type="submission" date="2015-01" db="EMBL/GenBank/DDBJ databases">
        <title>Evolution of Trichinella species and genotypes.</title>
        <authorList>
            <person name="Korhonen P.K."/>
            <person name="Edoardo P."/>
            <person name="Giuseppe L.R."/>
            <person name="Gasser R.B."/>
        </authorList>
    </citation>
    <scope>NUCLEOTIDE SEQUENCE [LARGE SCALE GENOMIC DNA]</scope>
    <source>
        <strain evidence="1">ISS3</strain>
    </source>
</reference>
<dbReference type="InParanoid" id="A0A0V0Z3P6"/>
<accession>A0A0V0Z3P6</accession>